<dbReference type="GO" id="GO:0008146">
    <property type="term" value="F:sulfotransferase activity"/>
    <property type="evidence" value="ECO:0007669"/>
    <property type="project" value="InterPro"/>
</dbReference>
<dbReference type="EMBL" id="FNOT01000003">
    <property type="protein sequence ID" value="SDX79081.1"/>
    <property type="molecule type" value="Genomic_DNA"/>
</dbReference>
<gene>
    <name evidence="4" type="ORF">SAMN05660209_01250</name>
</gene>
<accession>A0A1H3EK70</accession>
<organism evidence="4 5">
    <name type="scientific">Geodermatophilus africanus</name>
    <dbReference type="NCBI Taxonomy" id="1137993"/>
    <lineage>
        <taxon>Bacteria</taxon>
        <taxon>Bacillati</taxon>
        <taxon>Actinomycetota</taxon>
        <taxon>Actinomycetes</taxon>
        <taxon>Geodermatophilales</taxon>
        <taxon>Geodermatophilaceae</taxon>
        <taxon>Geodermatophilus</taxon>
    </lineage>
</organism>
<name>A0A1H3EK70_9ACTN</name>
<evidence type="ECO:0000256" key="1">
    <source>
        <dbReference type="ARBA" id="ARBA00005771"/>
    </source>
</evidence>
<dbReference type="Proteomes" id="UP000198921">
    <property type="component" value="Unassembled WGS sequence"/>
</dbReference>
<dbReference type="InterPro" id="IPR000863">
    <property type="entry name" value="Sulfotransferase_dom"/>
</dbReference>
<evidence type="ECO:0000256" key="2">
    <source>
        <dbReference type="ARBA" id="ARBA00022679"/>
    </source>
</evidence>
<dbReference type="OrthoDB" id="3399180at2"/>
<protein>
    <submittedName>
        <fullName evidence="4">Sulfotransferase domain-containing protein</fullName>
    </submittedName>
</protein>
<evidence type="ECO:0000313" key="5">
    <source>
        <dbReference type="Proteomes" id="UP000198921"/>
    </source>
</evidence>
<dbReference type="Pfam" id="PF00685">
    <property type="entry name" value="Sulfotransfer_1"/>
    <property type="match status" value="1"/>
</dbReference>
<dbReference type="Gene3D" id="3.40.50.300">
    <property type="entry name" value="P-loop containing nucleotide triphosphate hydrolases"/>
    <property type="match status" value="1"/>
</dbReference>
<dbReference type="InterPro" id="IPR027417">
    <property type="entry name" value="P-loop_NTPase"/>
</dbReference>
<evidence type="ECO:0000313" key="4">
    <source>
        <dbReference type="EMBL" id="SDX79081.1"/>
    </source>
</evidence>
<evidence type="ECO:0000259" key="3">
    <source>
        <dbReference type="Pfam" id="PF00685"/>
    </source>
</evidence>
<feature type="domain" description="Sulfotransferase" evidence="3">
    <location>
        <begin position="25"/>
        <end position="286"/>
    </location>
</feature>
<sequence length="329" mass="37142">MTPVRRYQGTVYDSNRWDGFQLRPGDIIIASSPKCGTTWTQMICALLILQEPELPLPLDRLSPWIDMETRARTEVFADLQAQTHRRFIKTHTPLDGLPHDPRVTYICVGRDPRDVALSIDRHIDNMNIGAWLKAREHAAAIDGVELGPLRVQTPRPDGERDRFWQWVDDETPSTQIGSSLRRTMEHLQTFRDAPNELDVVSLHYDDLKADLKGQMRQLAVRLGIHVDEHLWPRLVQAATFGAMRRRADTIVPGGGPEHWIDPAAFFSRGTSGQWCNLLDDSDLARYAARVRALAAADLVDWVHSTPIDISGPIGDTSSIYGAHDPQDRP</sequence>
<dbReference type="STRING" id="1137993.SAMN05660209_01250"/>
<keyword evidence="5" id="KW-1185">Reference proteome</keyword>
<proteinExistence type="inferred from homology"/>
<dbReference type="SUPFAM" id="SSF52540">
    <property type="entry name" value="P-loop containing nucleoside triphosphate hydrolases"/>
    <property type="match status" value="1"/>
</dbReference>
<comment type="similarity">
    <text evidence="1">Belongs to the sulfotransferase 1 family.</text>
</comment>
<keyword evidence="2 4" id="KW-0808">Transferase</keyword>
<reference evidence="5" key="1">
    <citation type="submission" date="2016-10" db="EMBL/GenBank/DDBJ databases">
        <authorList>
            <person name="Varghese N."/>
            <person name="Submissions S."/>
        </authorList>
    </citation>
    <scope>NUCLEOTIDE SEQUENCE [LARGE SCALE GENOMIC DNA]</scope>
    <source>
        <strain evidence="5">DSM 45422</strain>
    </source>
</reference>
<dbReference type="AlphaFoldDB" id="A0A1H3EK70"/>
<dbReference type="PANTHER" id="PTHR11783">
    <property type="entry name" value="SULFOTRANSFERASE SULT"/>
    <property type="match status" value="1"/>
</dbReference>